<keyword evidence="3" id="KW-1185">Reference proteome</keyword>
<protein>
    <recommendedName>
        <fullName evidence="1">STAS domain-containing protein</fullName>
    </recommendedName>
</protein>
<dbReference type="OrthoDB" id="3696440at2"/>
<dbReference type="CDD" id="cd07043">
    <property type="entry name" value="STAS_anti-anti-sigma_factors"/>
    <property type="match status" value="1"/>
</dbReference>
<dbReference type="InterPro" id="IPR036513">
    <property type="entry name" value="STAS_dom_sf"/>
</dbReference>
<reference evidence="2" key="2">
    <citation type="submission" date="2020-09" db="EMBL/GenBank/DDBJ databases">
        <authorList>
            <person name="Sun Q."/>
            <person name="Zhou Y."/>
        </authorList>
    </citation>
    <scope>NUCLEOTIDE SEQUENCE</scope>
    <source>
        <strain evidence="2">CGMCC 4.7679</strain>
    </source>
</reference>
<dbReference type="InterPro" id="IPR002645">
    <property type="entry name" value="STAS_dom"/>
</dbReference>
<evidence type="ECO:0000313" key="3">
    <source>
        <dbReference type="Proteomes" id="UP000658656"/>
    </source>
</evidence>
<dbReference type="SUPFAM" id="SSF52091">
    <property type="entry name" value="SpoIIaa-like"/>
    <property type="match status" value="1"/>
</dbReference>
<reference evidence="2" key="1">
    <citation type="journal article" date="2014" name="Int. J. Syst. Evol. Microbiol.">
        <title>Complete genome sequence of Corynebacterium casei LMG S-19264T (=DSM 44701T), isolated from a smear-ripened cheese.</title>
        <authorList>
            <consortium name="US DOE Joint Genome Institute (JGI-PGF)"/>
            <person name="Walter F."/>
            <person name="Albersmeier A."/>
            <person name="Kalinowski J."/>
            <person name="Ruckert C."/>
        </authorList>
    </citation>
    <scope>NUCLEOTIDE SEQUENCE</scope>
    <source>
        <strain evidence="2">CGMCC 4.7679</strain>
    </source>
</reference>
<sequence>MNSVPCQSAPAPHAVLSVVTAVPRPGVWLLRAHGEIDAHSIVVLERAAASATAGRELTGLVLDFTRVRFLSAAGLDLLSDLLLQGRREGFTVRVAASTRPVLRTFALVGVDDPALLHESVPAALDSLD</sequence>
<name>A0A8H9IRF7_9PSEU</name>
<comment type="caution">
    <text evidence="2">The sequence shown here is derived from an EMBL/GenBank/DDBJ whole genome shotgun (WGS) entry which is preliminary data.</text>
</comment>
<organism evidence="2 3">
    <name type="scientific">Amycolatopsis bartoniae</name>
    <dbReference type="NCBI Taxonomy" id="941986"/>
    <lineage>
        <taxon>Bacteria</taxon>
        <taxon>Bacillati</taxon>
        <taxon>Actinomycetota</taxon>
        <taxon>Actinomycetes</taxon>
        <taxon>Pseudonocardiales</taxon>
        <taxon>Pseudonocardiaceae</taxon>
        <taxon>Amycolatopsis</taxon>
    </lineage>
</organism>
<dbReference type="AlphaFoldDB" id="A0A8H9IRF7"/>
<evidence type="ECO:0000313" key="2">
    <source>
        <dbReference type="EMBL" id="GHF52475.1"/>
    </source>
</evidence>
<evidence type="ECO:0000259" key="1">
    <source>
        <dbReference type="PROSITE" id="PS50801"/>
    </source>
</evidence>
<feature type="domain" description="STAS" evidence="1">
    <location>
        <begin position="17"/>
        <end position="127"/>
    </location>
</feature>
<dbReference type="EMBL" id="BNAV01000003">
    <property type="protein sequence ID" value="GHF52475.1"/>
    <property type="molecule type" value="Genomic_DNA"/>
</dbReference>
<dbReference type="Proteomes" id="UP000658656">
    <property type="component" value="Unassembled WGS sequence"/>
</dbReference>
<accession>A0A8H9IRF7</accession>
<dbReference type="RefSeq" id="WP_145936924.1">
    <property type="nucleotide sequence ID" value="NZ_BNAV01000003.1"/>
</dbReference>
<proteinExistence type="predicted"/>
<dbReference type="Pfam" id="PF01740">
    <property type="entry name" value="STAS"/>
    <property type="match status" value="1"/>
</dbReference>
<dbReference type="PROSITE" id="PS50801">
    <property type="entry name" value="STAS"/>
    <property type="match status" value="1"/>
</dbReference>
<dbReference type="Gene3D" id="3.30.750.24">
    <property type="entry name" value="STAS domain"/>
    <property type="match status" value="1"/>
</dbReference>
<gene>
    <name evidence="2" type="ORF">GCM10017566_27290</name>
</gene>